<accession>A0A1T4Z578</accession>
<evidence type="ECO:0000256" key="3">
    <source>
        <dbReference type="ARBA" id="ARBA00023002"/>
    </source>
</evidence>
<name>A0A1T4Z578_9ACTN</name>
<evidence type="ECO:0000313" key="8">
    <source>
        <dbReference type="Proteomes" id="UP000191040"/>
    </source>
</evidence>
<dbReference type="PRINTS" id="PR01011">
    <property type="entry name" value="GLUTPROXDASE"/>
</dbReference>
<evidence type="ECO:0000256" key="4">
    <source>
        <dbReference type="PIRSR" id="PIRSR000303-1"/>
    </source>
</evidence>
<dbReference type="Gene3D" id="3.40.30.10">
    <property type="entry name" value="Glutaredoxin"/>
    <property type="match status" value="1"/>
</dbReference>
<dbReference type="PROSITE" id="PS51352">
    <property type="entry name" value="THIOREDOXIN_2"/>
    <property type="match status" value="1"/>
</dbReference>
<feature type="domain" description="Thioredoxin" evidence="6">
    <location>
        <begin position="1"/>
        <end position="159"/>
    </location>
</feature>
<feature type="active site" evidence="4">
    <location>
        <position position="36"/>
    </location>
</feature>
<dbReference type="AlphaFoldDB" id="A0A1T4Z578"/>
<evidence type="ECO:0000256" key="5">
    <source>
        <dbReference type="RuleBase" id="RU000499"/>
    </source>
</evidence>
<dbReference type="FunFam" id="3.40.30.10:FF:000010">
    <property type="entry name" value="Glutathione peroxidase"/>
    <property type="match status" value="1"/>
</dbReference>
<dbReference type="PANTHER" id="PTHR11592">
    <property type="entry name" value="GLUTATHIONE PEROXIDASE"/>
    <property type="match status" value="1"/>
</dbReference>
<reference evidence="8" key="1">
    <citation type="submission" date="2017-02" db="EMBL/GenBank/DDBJ databases">
        <authorList>
            <person name="Varghese N."/>
            <person name="Submissions S."/>
        </authorList>
    </citation>
    <scope>NUCLEOTIDE SEQUENCE [LARGE SCALE GENOMIC DNA]</scope>
    <source>
        <strain evidence="8">9H-4</strain>
    </source>
</reference>
<evidence type="ECO:0000259" key="6">
    <source>
        <dbReference type="PROSITE" id="PS51352"/>
    </source>
</evidence>
<evidence type="ECO:0000256" key="2">
    <source>
        <dbReference type="ARBA" id="ARBA00022559"/>
    </source>
</evidence>
<dbReference type="EMBL" id="LT796768">
    <property type="protein sequence ID" value="SKB09212.1"/>
    <property type="molecule type" value="Genomic_DNA"/>
</dbReference>
<organism evidence="7 8">
    <name type="scientific">Aeromicrobium choanae</name>
    <dbReference type="NCBI Taxonomy" id="1736691"/>
    <lineage>
        <taxon>Bacteria</taxon>
        <taxon>Bacillati</taxon>
        <taxon>Actinomycetota</taxon>
        <taxon>Actinomycetes</taxon>
        <taxon>Propionibacteriales</taxon>
        <taxon>Nocardioidaceae</taxon>
        <taxon>Aeromicrobium</taxon>
    </lineage>
</organism>
<dbReference type="SUPFAM" id="SSF52833">
    <property type="entry name" value="Thioredoxin-like"/>
    <property type="match status" value="1"/>
</dbReference>
<dbReference type="Pfam" id="PF00255">
    <property type="entry name" value="GSHPx"/>
    <property type="match status" value="1"/>
</dbReference>
<sequence>MTTAWDFSATTIDGVEQQLADYRGKVALVVNTASQCGFTPQYGPLQDLYDTYADRGFVVLGFPCDQFGGQEPGAEDEIATFCESQFGVQFPMFSKVKVNGSDAHPLFQWLKSEKKGVLGGAIKWNFTKFLVDTEGTVVKRYGSTTSPQDIAKDIEALLAA</sequence>
<dbReference type="RefSeq" id="WP_078700511.1">
    <property type="nucleotide sequence ID" value="NZ_LT796768.1"/>
</dbReference>
<keyword evidence="3 5" id="KW-0560">Oxidoreductase</keyword>
<dbReference type="InterPro" id="IPR013766">
    <property type="entry name" value="Thioredoxin_domain"/>
</dbReference>
<dbReference type="PIRSF" id="PIRSF000303">
    <property type="entry name" value="Glutathion_perox"/>
    <property type="match status" value="1"/>
</dbReference>
<dbReference type="GO" id="GO:0004601">
    <property type="term" value="F:peroxidase activity"/>
    <property type="evidence" value="ECO:0007669"/>
    <property type="project" value="UniProtKB-KW"/>
</dbReference>
<proteinExistence type="inferred from homology"/>
<keyword evidence="2 5" id="KW-0575">Peroxidase</keyword>
<dbReference type="Proteomes" id="UP000191040">
    <property type="component" value="Chromosome I"/>
</dbReference>
<gene>
    <name evidence="7" type="ORF">SAMN06295964_2556</name>
</gene>
<comment type="similarity">
    <text evidence="1 5">Belongs to the glutathione peroxidase family.</text>
</comment>
<dbReference type="InterPro" id="IPR000889">
    <property type="entry name" value="Glutathione_peroxidase"/>
</dbReference>
<evidence type="ECO:0000313" key="7">
    <source>
        <dbReference type="EMBL" id="SKB09212.1"/>
    </source>
</evidence>
<keyword evidence="8" id="KW-1185">Reference proteome</keyword>
<protein>
    <recommendedName>
        <fullName evidence="5">Glutathione peroxidase</fullName>
    </recommendedName>
</protein>
<dbReference type="OrthoDB" id="9785502at2"/>
<dbReference type="CDD" id="cd00340">
    <property type="entry name" value="GSH_Peroxidase"/>
    <property type="match status" value="1"/>
</dbReference>
<dbReference type="PANTHER" id="PTHR11592:SF78">
    <property type="entry name" value="GLUTATHIONE PEROXIDASE"/>
    <property type="match status" value="1"/>
</dbReference>
<dbReference type="GO" id="GO:0034599">
    <property type="term" value="P:cellular response to oxidative stress"/>
    <property type="evidence" value="ECO:0007669"/>
    <property type="project" value="TreeGrafter"/>
</dbReference>
<dbReference type="InterPro" id="IPR036249">
    <property type="entry name" value="Thioredoxin-like_sf"/>
</dbReference>
<dbReference type="STRING" id="1736691.SAMN06295964_2556"/>
<dbReference type="PROSITE" id="PS51355">
    <property type="entry name" value="GLUTATHIONE_PEROXID_3"/>
    <property type="match status" value="1"/>
</dbReference>
<evidence type="ECO:0000256" key="1">
    <source>
        <dbReference type="ARBA" id="ARBA00006926"/>
    </source>
</evidence>